<protein>
    <recommendedName>
        <fullName evidence="2">Rho-GAP domain-containing protein</fullName>
    </recommendedName>
</protein>
<dbReference type="AlphaFoldDB" id="A0AA88LS97"/>
<dbReference type="InterPro" id="IPR000198">
    <property type="entry name" value="RhoGAP_dom"/>
</dbReference>
<sequence length="921" mass="103651">MPALTEERARVLAVVRALKAVGVRVRNWKSFLHSEKTPEHETPQQQLFAFGRDVQLLPQCQVAEADGSVPLFLVEACEYLSQHIHTEGIFRKTGSLCRIRALRSDLEKGKRIFLPPHDALLQPCDVASVLKQFLRELPEPLIAGELQVALCHAQTLETGASERATLLLTSLLPPVHIHTLRYFCSFLRRVAHRCDENRMEVSNLALVMAPNLLPCSPQSCRLTVLTEKQLEQQAAAIRILIVHAERIGVVPSFVLDTLGAAEASDSTPPLEGALLNKRARLGVYSSLCRQRRRSVGEMFVDAFSKLKPSRTHTVPPLSLDASSGPSLSPTPQSPTTVKRKVSEDDAPEAIGSARKRRSLHDLRADLQSISSQSTDDLTEGPSPEKVKSSDESQRSVSETTGKIRAQRKSLRAPKQEDRARRRRRSLRFFSVSSNSESPVLSVTPCSDSETCLRSCKKLHINKKALFSSDSDSSLKIPLILIEEPGRVVIGSEVDDDPELLNCSFIENPDYVSGSESEESLRGRQQQESEQVQDDDHWVLLDDGNPDVIVEYKMNHSQREDVESLKTEGGVKVEEQETVTHNKPRKKKNISQKRSGPRRSISMPEVALDSPSDKVDEVQQEAGPTFYDEMWSTSVSLPLKRSGGKGKEGRELRRRRYGTFHEQQKKEKGPDSDLKKANFRLSMAERFRSFSALASFLRTPTVRLRRQGARRFSRSFSDEAVQEDQQAFLELNDELTDSEEPNEELRPEHLPSPSTPSSPSEDQTLIGSSQKSENDENQQINECVMLQMLKVEKFNLDQMFEQQCHISEEYMRHSDSYWDVQLDGSTPSSQRRALFTSPEDSSAFTASETEPQREASPCNTFDCLSFDGVFSISSVSEKCSMSLDLSPPTFQFRPPASRRHYRDSPRWPSHQVRMSTFKPLPF</sequence>
<feature type="region of interest" description="Disordered" evidence="1">
    <location>
        <begin position="734"/>
        <end position="775"/>
    </location>
</feature>
<organism evidence="3 4">
    <name type="scientific">Tachysurus vachellii</name>
    <name type="common">Darkbarbel catfish</name>
    <name type="synonym">Pelteobagrus vachellii</name>
    <dbReference type="NCBI Taxonomy" id="175792"/>
    <lineage>
        <taxon>Eukaryota</taxon>
        <taxon>Metazoa</taxon>
        <taxon>Chordata</taxon>
        <taxon>Craniata</taxon>
        <taxon>Vertebrata</taxon>
        <taxon>Euteleostomi</taxon>
        <taxon>Actinopterygii</taxon>
        <taxon>Neopterygii</taxon>
        <taxon>Teleostei</taxon>
        <taxon>Ostariophysi</taxon>
        <taxon>Siluriformes</taxon>
        <taxon>Bagridae</taxon>
        <taxon>Tachysurus</taxon>
    </lineage>
</organism>
<evidence type="ECO:0000259" key="2">
    <source>
        <dbReference type="PROSITE" id="PS50238"/>
    </source>
</evidence>
<feature type="region of interest" description="Disordered" evidence="1">
    <location>
        <begin position="309"/>
        <end position="423"/>
    </location>
</feature>
<feature type="region of interest" description="Disordered" evidence="1">
    <location>
        <begin position="821"/>
        <end position="854"/>
    </location>
</feature>
<feature type="compositionally biased region" description="Basic and acidic residues" evidence="1">
    <location>
        <begin position="382"/>
        <end position="393"/>
    </location>
</feature>
<gene>
    <name evidence="3" type="ORF">Q7C36_019648</name>
</gene>
<accession>A0AA88LS97</accession>
<evidence type="ECO:0000313" key="4">
    <source>
        <dbReference type="Proteomes" id="UP001187315"/>
    </source>
</evidence>
<feature type="compositionally biased region" description="Polar residues" evidence="1">
    <location>
        <begin position="760"/>
        <end position="775"/>
    </location>
</feature>
<dbReference type="Gene3D" id="1.10.555.10">
    <property type="entry name" value="Rho GTPase activation protein"/>
    <property type="match status" value="1"/>
</dbReference>
<dbReference type="Pfam" id="PF00620">
    <property type="entry name" value="RhoGAP"/>
    <property type="match status" value="1"/>
</dbReference>
<keyword evidence="4" id="KW-1185">Reference proteome</keyword>
<evidence type="ECO:0000256" key="1">
    <source>
        <dbReference type="SAM" id="MobiDB-lite"/>
    </source>
</evidence>
<feature type="domain" description="Rho-GAP" evidence="2">
    <location>
        <begin position="54"/>
        <end position="248"/>
    </location>
</feature>
<dbReference type="SUPFAM" id="SSF48350">
    <property type="entry name" value="GTPase activation domain, GAP"/>
    <property type="match status" value="1"/>
</dbReference>
<feature type="compositionally biased region" description="Basic and acidic residues" evidence="1">
    <location>
        <begin position="554"/>
        <end position="579"/>
    </location>
</feature>
<dbReference type="GO" id="GO:0007165">
    <property type="term" value="P:signal transduction"/>
    <property type="evidence" value="ECO:0007669"/>
    <property type="project" value="InterPro"/>
</dbReference>
<dbReference type="GO" id="GO:0005096">
    <property type="term" value="F:GTPase activator activity"/>
    <property type="evidence" value="ECO:0007669"/>
    <property type="project" value="TreeGrafter"/>
</dbReference>
<feature type="compositionally biased region" description="Basic residues" evidence="1">
    <location>
        <begin position="581"/>
        <end position="596"/>
    </location>
</feature>
<dbReference type="PROSITE" id="PS50238">
    <property type="entry name" value="RHOGAP"/>
    <property type="match status" value="1"/>
</dbReference>
<reference evidence="3" key="1">
    <citation type="submission" date="2023-08" db="EMBL/GenBank/DDBJ databases">
        <title>Pelteobagrus vachellii genome.</title>
        <authorList>
            <person name="Liu H."/>
        </authorList>
    </citation>
    <scope>NUCLEOTIDE SEQUENCE</scope>
    <source>
        <strain evidence="3">PRFRI_2022a</strain>
        <tissue evidence="3">Muscle</tissue>
    </source>
</reference>
<dbReference type="PANTHER" id="PTHR15670:SF4">
    <property type="entry name" value="RHO GTPASE-ACTIVATING PROTEIN 11A"/>
    <property type="match status" value="1"/>
</dbReference>
<dbReference type="InterPro" id="IPR042869">
    <property type="entry name" value="ARHGAP11A/B"/>
</dbReference>
<dbReference type="InterPro" id="IPR008936">
    <property type="entry name" value="Rho_GTPase_activation_prot"/>
</dbReference>
<dbReference type="SMART" id="SM00324">
    <property type="entry name" value="RhoGAP"/>
    <property type="match status" value="1"/>
</dbReference>
<feature type="compositionally biased region" description="Low complexity" evidence="1">
    <location>
        <begin position="750"/>
        <end position="759"/>
    </location>
</feature>
<feature type="compositionally biased region" description="Basic and acidic residues" evidence="1">
    <location>
        <begin position="661"/>
        <end position="675"/>
    </location>
</feature>
<feature type="compositionally biased region" description="Polar residues" evidence="1">
    <location>
        <begin position="837"/>
        <end position="848"/>
    </location>
</feature>
<dbReference type="Proteomes" id="UP001187315">
    <property type="component" value="Unassembled WGS sequence"/>
</dbReference>
<proteinExistence type="predicted"/>
<evidence type="ECO:0000313" key="3">
    <source>
        <dbReference type="EMBL" id="KAK2823048.1"/>
    </source>
</evidence>
<feature type="region of interest" description="Disordered" evidence="1">
    <location>
        <begin position="554"/>
        <end position="675"/>
    </location>
</feature>
<dbReference type="EMBL" id="JAVHJS010000021">
    <property type="protein sequence ID" value="KAK2823048.1"/>
    <property type="molecule type" value="Genomic_DNA"/>
</dbReference>
<name>A0AA88LS97_TACVA</name>
<feature type="compositionally biased region" description="Low complexity" evidence="1">
    <location>
        <begin position="322"/>
        <end position="336"/>
    </location>
</feature>
<feature type="region of interest" description="Disordered" evidence="1">
    <location>
        <begin position="509"/>
        <end position="534"/>
    </location>
</feature>
<dbReference type="PANTHER" id="PTHR15670">
    <property type="entry name" value="RHO GTPASE ACTIVATING PROTEIN 11A"/>
    <property type="match status" value="1"/>
</dbReference>
<comment type="caution">
    <text evidence="3">The sequence shown here is derived from an EMBL/GenBank/DDBJ whole genome shotgun (WGS) entry which is preliminary data.</text>
</comment>